<accession>A0A067PDT6</accession>
<dbReference type="Proteomes" id="UP000027265">
    <property type="component" value="Unassembled WGS sequence"/>
</dbReference>
<feature type="region of interest" description="Disordered" evidence="1">
    <location>
        <begin position="135"/>
        <end position="163"/>
    </location>
</feature>
<name>A0A067PDT6_9AGAM</name>
<feature type="compositionally biased region" description="Basic and acidic residues" evidence="1">
    <location>
        <begin position="67"/>
        <end position="80"/>
    </location>
</feature>
<feature type="compositionally biased region" description="Low complexity" evidence="1">
    <location>
        <begin position="84"/>
        <end position="94"/>
    </location>
</feature>
<gene>
    <name evidence="2" type="ORF">JAAARDRAFT_198629</name>
</gene>
<dbReference type="HOGENOM" id="CLU_1396516_0_0_1"/>
<organism evidence="2 3">
    <name type="scientific">Jaapia argillacea MUCL 33604</name>
    <dbReference type="NCBI Taxonomy" id="933084"/>
    <lineage>
        <taxon>Eukaryota</taxon>
        <taxon>Fungi</taxon>
        <taxon>Dikarya</taxon>
        <taxon>Basidiomycota</taxon>
        <taxon>Agaricomycotina</taxon>
        <taxon>Agaricomycetes</taxon>
        <taxon>Agaricomycetidae</taxon>
        <taxon>Jaapiales</taxon>
        <taxon>Jaapiaceae</taxon>
        <taxon>Jaapia</taxon>
    </lineage>
</organism>
<keyword evidence="3" id="KW-1185">Reference proteome</keyword>
<evidence type="ECO:0000256" key="1">
    <source>
        <dbReference type="SAM" id="MobiDB-lite"/>
    </source>
</evidence>
<protein>
    <submittedName>
        <fullName evidence="2">Uncharacterized protein</fullName>
    </submittedName>
</protein>
<dbReference type="AlphaFoldDB" id="A0A067PDT6"/>
<reference evidence="3" key="1">
    <citation type="journal article" date="2014" name="Proc. Natl. Acad. Sci. U.S.A.">
        <title>Extensive sampling of basidiomycete genomes demonstrates inadequacy of the white-rot/brown-rot paradigm for wood decay fungi.</title>
        <authorList>
            <person name="Riley R."/>
            <person name="Salamov A.A."/>
            <person name="Brown D.W."/>
            <person name="Nagy L.G."/>
            <person name="Floudas D."/>
            <person name="Held B.W."/>
            <person name="Levasseur A."/>
            <person name="Lombard V."/>
            <person name="Morin E."/>
            <person name="Otillar R."/>
            <person name="Lindquist E.A."/>
            <person name="Sun H."/>
            <person name="LaButti K.M."/>
            <person name="Schmutz J."/>
            <person name="Jabbour D."/>
            <person name="Luo H."/>
            <person name="Baker S.E."/>
            <person name="Pisabarro A.G."/>
            <person name="Walton J.D."/>
            <person name="Blanchette R.A."/>
            <person name="Henrissat B."/>
            <person name="Martin F."/>
            <person name="Cullen D."/>
            <person name="Hibbett D.S."/>
            <person name="Grigoriev I.V."/>
        </authorList>
    </citation>
    <scope>NUCLEOTIDE SEQUENCE [LARGE SCALE GENOMIC DNA]</scope>
    <source>
        <strain evidence="3">MUCL 33604</strain>
    </source>
</reference>
<dbReference type="EMBL" id="KL197743">
    <property type="protein sequence ID" value="KDQ51975.1"/>
    <property type="molecule type" value="Genomic_DNA"/>
</dbReference>
<feature type="region of interest" description="Disordered" evidence="1">
    <location>
        <begin position="37"/>
        <end position="121"/>
    </location>
</feature>
<evidence type="ECO:0000313" key="3">
    <source>
        <dbReference type="Proteomes" id="UP000027265"/>
    </source>
</evidence>
<feature type="compositionally biased region" description="Polar residues" evidence="1">
    <location>
        <begin position="110"/>
        <end position="121"/>
    </location>
</feature>
<dbReference type="InParanoid" id="A0A067PDT6"/>
<sequence>MAPSIESSCEGVLPLIPPTPVRIIGELINQVLKANRVHSEGEGEGEGAGEGAGSGEGDGEGEGAGEGENKGGGENERTGENEGAGENEIVGVGENESESNNDDHEPGAQAISTPSASPIKQALTNLATTSVAGLFTSSPLRPSSQLPPLPIMPISPQKPQGRNQALLAIHPVTELERKLQEALQASEAREEESKA</sequence>
<proteinExistence type="predicted"/>
<evidence type="ECO:0000313" key="2">
    <source>
        <dbReference type="EMBL" id="KDQ51975.1"/>
    </source>
</evidence>